<feature type="transmembrane region" description="Helical" evidence="5">
    <location>
        <begin position="330"/>
        <end position="347"/>
    </location>
</feature>
<organism evidence="7">
    <name type="scientific">uncultured Thiotrichaceae bacterium</name>
    <dbReference type="NCBI Taxonomy" id="298394"/>
    <lineage>
        <taxon>Bacteria</taxon>
        <taxon>Pseudomonadati</taxon>
        <taxon>Pseudomonadota</taxon>
        <taxon>Gammaproteobacteria</taxon>
        <taxon>Thiotrichales</taxon>
        <taxon>Thiotrichaceae</taxon>
        <taxon>environmental samples</taxon>
    </lineage>
</organism>
<feature type="transmembrane region" description="Helical" evidence="5">
    <location>
        <begin position="184"/>
        <end position="204"/>
    </location>
</feature>
<reference evidence="7" key="1">
    <citation type="submission" date="2020-01" db="EMBL/GenBank/DDBJ databases">
        <authorList>
            <person name="Meier V. D."/>
            <person name="Meier V D."/>
        </authorList>
    </citation>
    <scope>NUCLEOTIDE SEQUENCE</scope>
    <source>
        <strain evidence="7">HLG_WM_MAG_08</strain>
    </source>
</reference>
<evidence type="ECO:0000256" key="4">
    <source>
        <dbReference type="ARBA" id="ARBA00023136"/>
    </source>
</evidence>
<name>A0A6S6TRI3_9GAMM</name>
<accession>A0A6S6TRI3</accession>
<dbReference type="GO" id="GO:0055085">
    <property type="term" value="P:transmembrane transport"/>
    <property type="evidence" value="ECO:0007669"/>
    <property type="project" value="InterPro"/>
</dbReference>
<comment type="subcellular location">
    <subcellularLocation>
        <location evidence="1">Membrane</location>
        <topology evidence="1">Multi-pass membrane protein</topology>
    </subcellularLocation>
</comment>
<evidence type="ECO:0000256" key="3">
    <source>
        <dbReference type="ARBA" id="ARBA00022989"/>
    </source>
</evidence>
<keyword evidence="4 5" id="KW-0472">Membrane</keyword>
<sequence>MNILLQFLFPFTLWLPQINKASLKADLMAGLTGAVIVLPQGVAFATIAGLPPQYGLYTAMVTPIVAALFGSSLHLISGPTTAISIVIFSTVSANGFVPESPEFISTALTITFLAGVYQLAFALARLGALVNFVSHTVVIGFTAGAAILIATSQIKNVLGVEVSRGGSFLHTWAEIFHQLPDMNVFILAVAGFTLGIALLIKFFLPRLPNMLIALILGSVFALLLGGETVGIHFVGEIPATLPPLSAPDFSLDTIKMLAPQAFAVALLGLIEAVSISRAIAAKSHQRIDGNQEFFGQGLSNVVGSFFSSYAGSGSFTRSGVNYSAGAQTPMSAIFAAIFLALIILLVAPLTAYLPIAAMGGIIMLVAYNLINFEHIKKIMVTSQAENSVLLTTFFATLFLHLEFAIYFGVLLSLVIFLARTSTPDIISLSPDKNPDTNKRTL</sequence>
<dbReference type="GO" id="GO:0016020">
    <property type="term" value="C:membrane"/>
    <property type="evidence" value="ECO:0007669"/>
    <property type="project" value="UniProtKB-SubCell"/>
</dbReference>
<protein>
    <submittedName>
        <fullName evidence="7">Sulfate permease</fullName>
    </submittedName>
</protein>
<dbReference type="AlphaFoldDB" id="A0A6S6TRI3"/>
<feature type="domain" description="SLC26A/SulP transporter" evidence="6">
    <location>
        <begin position="23"/>
        <end position="391"/>
    </location>
</feature>
<feature type="non-terminal residue" evidence="7">
    <location>
        <position position="441"/>
    </location>
</feature>
<feature type="transmembrane region" description="Helical" evidence="5">
    <location>
        <begin position="30"/>
        <end position="52"/>
    </location>
</feature>
<keyword evidence="2 5" id="KW-0812">Transmembrane</keyword>
<feature type="transmembrane region" description="Helical" evidence="5">
    <location>
        <begin position="136"/>
        <end position="154"/>
    </location>
</feature>
<feature type="transmembrane region" description="Helical" evidence="5">
    <location>
        <begin position="254"/>
        <end position="273"/>
    </location>
</feature>
<dbReference type="EMBL" id="CACVAV010000291">
    <property type="protein sequence ID" value="CAA6818613.1"/>
    <property type="molecule type" value="Genomic_DNA"/>
</dbReference>
<feature type="transmembrane region" description="Helical" evidence="5">
    <location>
        <begin position="352"/>
        <end position="370"/>
    </location>
</feature>
<feature type="transmembrane region" description="Helical" evidence="5">
    <location>
        <begin position="390"/>
        <end position="418"/>
    </location>
</feature>
<evidence type="ECO:0000313" key="7">
    <source>
        <dbReference type="EMBL" id="CAA6818613.1"/>
    </source>
</evidence>
<evidence type="ECO:0000256" key="1">
    <source>
        <dbReference type="ARBA" id="ARBA00004141"/>
    </source>
</evidence>
<dbReference type="Pfam" id="PF00916">
    <property type="entry name" value="Sulfate_transp"/>
    <property type="match status" value="1"/>
</dbReference>
<dbReference type="InterPro" id="IPR011547">
    <property type="entry name" value="SLC26A/SulP_dom"/>
</dbReference>
<dbReference type="PANTHER" id="PTHR11814">
    <property type="entry name" value="SULFATE TRANSPORTER"/>
    <property type="match status" value="1"/>
</dbReference>
<evidence type="ECO:0000256" key="2">
    <source>
        <dbReference type="ARBA" id="ARBA00022692"/>
    </source>
</evidence>
<feature type="transmembrane region" description="Helical" evidence="5">
    <location>
        <begin position="211"/>
        <end position="234"/>
    </location>
</feature>
<gene>
    <name evidence="7" type="ORF">HELGO_WM50071</name>
</gene>
<keyword evidence="3 5" id="KW-1133">Transmembrane helix</keyword>
<feature type="transmembrane region" description="Helical" evidence="5">
    <location>
        <begin position="103"/>
        <end position="124"/>
    </location>
</feature>
<dbReference type="InterPro" id="IPR001902">
    <property type="entry name" value="SLC26A/SulP_fam"/>
</dbReference>
<evidence type="ECO:0000256" key="5">
    <source>
        <dbReference type="SAM" id="Phobius"/>
    </source>
</evidence>
<feature type="transmembrane region" description="Helical" evidence="5">
    <location>
        <begin position="64"/>
        <end position="91"/>
    </location>
</feature>
<evidence type="ECO:0000259" key="6">
    <source>
        <dbReference type="Pfam" id="PF00916"/>
    </source>
</evidence>
<proteinExistence type="predicted"/>